<feature type="region of interest" description="Disordered" evidence="1">
    <location>
        <begin position="1"/>
        <end position="38"/>
    </location>
</feature>
<accession>A0A382NQT0</accession>
<proteinExistence type="predicted"/>
<name>A0A382NQT0_9ZZZZ</name>
<protein>
    <submittedName>
        <fullName evidence="2">Uncharacterized protein</fullName>
    </submittedName>
</protein>
<evidence type="ECO:0000256" key="1">
    <source>
        <dbReference type="SAM" id="MobiDB-lite"/>
    </source>
</evidence>
<reference evidence="2" key="1">
    <citation type="submission" date="2018-05" db="EMBL/GenBank/DDBJ databases">
        <authorList>
            <person name="Lanie J.A."/>
            <person name="Ng W.-L."/>
            <person name="Kazmierczak K.M."/>
            <person name="Andrzejewski T.M."/>
            <person name="Davidsen T.M."/>
            <person name="Wayne K.J."/>
            <person name="Tettelin H."/>
            <person name="Glass J.I."/>
            <person name="Rusch D."/>
            <person name="Podicherti R."/>
            <person name="Tsui H.-C.T."/>
            <person name="Winkler M.E."/>
        </authorList>
    </citation>
    <scope>NUCLEOTIDE SEQUENCE</scope>
</reference>
<dbReference type="AlphaFoldDB" id="A0A382NQT0"/>
<sequence length="179" mass="19653">MAENLLVPPEQEGIPEDTYTPEDQASAEESQLPDEEMESGFVDFVLDESLEPEEQDYLMGALEADPRLSEIFDKVVETASEFTGEGEVEGPGTGVSDSIPARLSDGEFVMTQKATDQIGAENLQSLMDEAERAYDGGLQRMEYAFGGVVDSEEEELLETGEDEEIKKQMISANRMPSVV</sequence>
<dbReference type="EMBL" id="UINC01102140">
    <property type="protein sequence ID" value="SVC63523.1"/>
    <property type="molecule type" value="Genomic_DNA"/>
</dbReference>
<organism evidence="2">
    <name type="scientific">marine metagenome</name>
    <dbReference type="NCBI Taxonomy" id="408172"/>
    <lineage>
        <taxon>unclassified sequences</taxon>
        <taxon>metagenomes</taxon>
        <taxon>ecological metagenomes</taxon>
    </lineage>
</organism>
<gene>
    <name evidence="2" type="ORF">METZ01_LOCUS316377</name>
</gene>
<evidence type="ECO:0000313" key="2">
    <source>
        <dbReference type="EMBL" id="SVC63523.1"/>
    </source>
</evidence>